<organism evidence="9">
    <name type="scientific">Fervidicoccus fontis</name>
    <dbReference type="NCBI Taxonomy" id="683846"/>
    <lineage>
        <taxon>Archaea</taxon>
        <taxon>Thermoproteota</taxon>
        <taxon>Thermoprotei</taxon>
        <taxon>Fervidicoccales</taxon>
        <taxon>Fervidicoccaceae</taxon>
        <taxon>Fervidicoccus</taxon>
    </lineage>
</organism>
<evidence type="ECO:0000256" key="4">
    <source>
        <dbReference type="ARBA" id="ARBA00022679"/>
    </source>
</evidence>
<reference evidence="9" key="1">
    <citation type="journal article" date="2020" name="mSystems">
        <title>Genome- and Community-Level Interaction Insights into Carbon Utilization and Element Cycling Functions of Hydrothermarchaeota in Hydrothermal Sediment.</title>
        <authorList>
            <person name="Zhou Z."/>
            <person name="Liu Y."/>
            <person name="Xu W."/>
            <person name="Pan J."/>
            <person name="Luo Z.H."/>
            <person name="Li M."/>
        </authorList>
    </citation>
    <scope>NUCLEOTIDE SEQUENCE [LARGE SCALE GENOMIC DNA]</scope>
    <source>
        <strain evidence="9">SpSt-885</strain>
    </source>
</reference>
<evidence type="ECO:0000256" key="2">
    <source>
        <dbReference type="ARBA" id="ARBA00004651"/>
    </source>
</evidence>
<keyword evidence="4 9" id="KW-0808">Transferase</keyword>
<dbReference type="Pfam" id="PF01040">
    <property type="entry name" value="UbiA"/>
    <property type="match status" value="1"/>
</dbReference>
<dbReference type="CDD" id="cd13959">
    <property type="entry name" value="PT_UbiA_COQ2"/>
    <property type="match status" value="1"/>
</dbReference>
<feature type="transmembrane region" description="Helical" evidence="8">
    <location>
        <begin position="223"/>
        <end position="243"/>
    </location>
</feature>
<dbReference type="GO" id="GO:0005886">
    <property type="term" value="C:plasma membrane"/>
    <property type="evidence" value="ECO:0007669"/>
    <property type="project" value="UniProtKB-SubCell"/>
</dbReference>
<dbReference type="InterPro" id="IPR000537">
    <property type="entry name" value="UbiA_prenyltransferase"/>
</dbReference>
<name>A0A7J3SL26_9CREN</name>
<protein>
    <submittedName>
        <fullName evidence="9">4-hydroxybenzoate octaprenyltransferase</fullName>
    </submittedName>
</protein>
<feature type="transmembrane region" description="Helical" evidence="8">
    <location>
        <begin position="182"/>
        <end position="202"/>
    </location>
</feature>
<feature type="transmembrane region" description="Helical" evidence="8">
    <location>
        <begin position="95"/>
        <end position="114"/>
    </location>
</feature>
<evidence type="ECO:0000256" key="6">
    <source>
        <dbReference type="ARBA" id="ARBA00022989"/>
    </source>
</evidence>
<dbReference type="PANTHER" id="PTHR11048:SF28">
    <property type="entry name" value="4-HYDROXYBENZOATE POLYPRENYLTRANSFERASE, MITOCHONDRIAL"/>
    <property type="match status" value="1"/>
</dbReference>
<proteinExistence type="inferred from homology"/>
<feature type="transmembrane region" description="Helical" evidence="8">
    <location>
        <begin position="249"/>
        <end position="270"/>
    </location>
</feature>
<accession>A0A7J3SL26</accession>
<comment type="caution">
    <text evidence="9">The sequence shown here is derived from an EMBL/GenBank/DDBJ whole genome shotgun (WGS) entry which is preliminary data.</text>
</comment>
<comment type="subcellular location">
    <subcellularLocation>
        <location evidence="2">Cell membrane</location>
        <topology evidence="2">Multi-pass membrane protein</topology>
    </subcellularLocation>
</comment>
<evidence type="ECO:0000256" key="5">
    <source>
        <dbReference type="ARBA" id="ARBA00022692"/>
    </source>
</evidence>
<evidence type="ECO:0000256" key="3">
    <source>
        <dbReference type="ARBA" id="ARBA00005985"/>
    </source>
</evidence>
<dbReference type="InterPro" id="IPR039653">
    <property type="entry name" value="Prenyltransferase"/>
</dbReference>
<feature type="transmembrane region" description="Helical" evidence="8">
    <location>
        <begin position="277"/>
        <end position="297"/>
    </location>
</feature>
<dbReference type="NCBIfam" id="TIGR01475">
    <property type="entry name" value="ubiA_other"/>
    <property type="match status" value="1"/>
</dbReference>
<feature type="transmembrane region" description="Helical" evidence="8">
    <location>
        <begin position="52"/>
        <end position="74"/>
    </location>
</feature>
<dbReference type="Gene3D" id="1.20.120.1780">
    <property type="entry name" value="UbiA prenyltransferase"/>
    <property type="match status" value="1"/>
</dbReference>
<evidence type="ECO:0000256" key="7">
    <source>
        <dbReference type="ARBA" id="ARBA00023136"/>
    </source>
</evidence>
<dbReference type="GO" id="GO:0016765">
    <property type="term" value="F:transferase activity, transferring alkyl or aryl (other than methyl) groups"/>
    <property type="evidence" value="ECO:0007669"/>
    <property type="project" value="InterPro"/>
</dbReference>
<dbReference type="Gene3D" id="1.10.357.140">
    <property type="entry name" value="UbiA prenyltransferase"/>
    <property type="match status" value="1"/>
</dbReference>
<evidence type="ECO:0000256" key="8">
    <source>
        <dbReference type="SAM" id="Phobius"/>
    </source>
</evidence>
<dbReference type="NCBIfam" id="NF009609">
    <property type="entry name" value="PRK13106.1"/>
    <property type="match status" value="1"/>
</dbReference>
<dbReference type="InterPro" id="IPR044878">
    <property type="entry name" value="UbiA_sf"/>
</dbReference>
<dbReference type="PANTHER" id="PTHR11048">
    <property type="entry name" value="PRENYLTRANSFERASES"/>
    <property type="match status" value="1"/>
</dbReference>
<keyword evidence="6 8" id="KW-1133">Transmembrane helix</keyword>
<dbReference type="InterPro" id="IPR006371">
    <property type="entry name" value="Polyprenyltransferase_UbiA-li"/>
</dbReference>
<sequence length="303" mass="32974">MDSRSRWDPGRVYSANKLRAVMRLIRIEHTIFSLPFAYVGIALSGYACTPKIVLLSTLAVFGLRSASMAFNNIADFEIDRKNPRTSARPLISGALSTKDAWTVVAIGSLFYFLSALLLNLYAFAFSPILYVIAMSYPYAKRLHPFPHIHLGLALGFVVFGGAVAASGGMAHSFYKVIISVPWLYLLGVTFWVAGFDTIYSIMDLEFDRKEGLGSIPALIGPKGAVFASSLFYAFSILSFSLAIRSYALGMISTASTLFSAFLMLMQIILVSSNSEKIPLAFNLNLVVGVIVSVGVLIEKAMGT</sequence>
<dbReference type="EMBL" id="DTLS01000099">
    <property type="protein sequence ID" value="HGZ60274.1"/>
    <property type="molecule type" value="Genomic_DNA"/>
</dbReference>
<comment type="similarity">
    <text evidence="3">Belongs to the UbiA prenyltransferase family.</text>
</comment>
<keyword evidence="5 8" id="KW-0812">Transmembrane</keyword>
<dbReference type="FunFam" id="1.10.357.140:FF:000008">
    <property type="entry name" value="4-hydroxybenzoate octaprenyltransferase"/>
    <property type="match status" value="1"/>
</dbReference>
<comment type="cofactor">
    <cofactor evidence="1">
        <name>Mg(2+)</name>
        <dbReference type="ChEBI" id="CHEBI:18420"/>
    </cofactor>
</comment>
<keyword evidence="7 8" id="KW-0472">Membrane</keyword>
<feature type="transmembrane region" description="Helical" evidence="8">
    <location>
        <begin position="150"/>
        <end position="170"/>
    </location>
</feature>
<evidence type="ECO:0000313" key="9">
    <source>
        <dbReference type="EMBL" id="HGZ60274.1"/>
    </source>
</evidence>
<gene>
    <name evidence="9" type="ORF">ENW83_03595</name>
</gene>
<evidence type="ECO:0000256" key="1">
    <source>
        <dbReference type="ARBA" id="ARBA00001946"/>
    </source>
</evidence>
<dbReference type="AlphaFoldDB" id="A0A7J3SL26"/>
<feature type="transmembrane region" description="Helical" evidence="8">
    <location>
        <begin position="27"/>
        <end position="46"/>
    </location>
</feature>